<comment type="subunit">
    <text evidence="3 13">Homotetramer.</text>
</comment>
<feature type="domain" description="CBS" evidence="21">
    <location>
        <begin position="102"/>
        <end position="166"/>
    </location>
</feature>
<dbReference type="CDD" id="cd00381">
    <property type="entry name" value="IMPDH"/>
    <property type="match status" value="1"/>
</dbReference>
<evidence type="ECO:0000256" key="17">
    <source>
        <dbReference type="PIRSR" id="PIRSR000130-4"/>
    </source>
</evidence>
<feature type="binding site" description="in other chain" evidence="13 17">
    <location>
        <position position="313"/>
    </location>
    <ligand>
        <name>K(+)</name>
        <dbReference type="ChEBI" id="CHEBI:29103"/>
        <note>ligand shared between two tetrameric partners</note>
    </ligand>
</feature>
<feature type="active site" description="Thioimidate intermediate" evidence="13 14">
    <location>
        <position position="318"/>
    </location>
</feature>
<feature type="binding site" evidence="13">
    <location>
        <position position="484"/>
    </location>
    <ligand>
        <name>K(+)</name>
        <dbReference type="ChEBI" id="CHEBI:29103"/>
        <note>ligand shared between two tetrameric partners</note>
    </ligand>
</feature>
<evidence type="ECO:0000256" key="8">
    <source>
        <dbReference type="ARBA" id="ARBA00022958"/>
    </source>
</evidence>
<feature type="binding site" evidence="13 15">
    <location>
        <begin position="374"/>
        <end position="375"/>
    </location>
    <ligand>
        <name>IMP</name>
        <dbReference type="ChEBI" id="CHEBI:58053"/>
    </ligand>
</feature>
<dbReference type="PANTHER" id="PTHR11911:SF111">
    <property type="entry name" value="INOSINE-5'-MONOPHOSPHATE DEHYDROGENASE"/>
    <property type="match status" value="1"/>
</dbReference>
<dbReference type="Pfam" id="PF00571">
    <property type="entry name" value="CBS"/>
    <property type="match status" value="2"/>
</dbReference>
<feature type="binding site" evidence="13 15">
    <location>
        <begin position="351"/>
        <end position="353"/>
    </location>
    <ligand>
        <name>IMP</name>
        <dbReference type="ChEBI" id="CHEBI:58053"/>
    </ligand>
</feature>
<dbReference type="SUPFAM" id="SSF51412">
    <property type="entry name" value="Inosine monophosphate dehydrogenase (IMPDH)"/>
    <property type="match status" value="1"/>
</dbReference>
<dbReference type="Proteomes" id="UP001378188">
    <property type="component" value="Unassembled WGS sequence"/>
</dbReference>
<proteinExistence type="inferred from homology"/>
<dbReference type="EC" id="1.1.1.205" evidence="13 20"/>
<keyword evidence="5" id="KW-0677">Repeat</keyword>
<gene>
    <name evidence="13 22" type="primary">guaB</name>
    <name evidence="22" type="ORF">V3328_14970</name>
</gene>
<feature type="binding site" evidence="13 15">
    <location>
        <position position="429"/>
    </location>
    <ligand>
        <name>IMP</name>
        <dbReference type="ChEBI" id="CHEBI:58053"/>
    </ligand>
</feature>
<evidence type="ECO:0000256" key="15">
    <source>
        <dbReference type="PIRSR" id="PIRSR000130-2"/>
    </source>
</evidence>
<feature type="binding site" evidence="16">
    <location>
        <begin position="261"/>
        <end position="263"/>
    </location>
    <ligand>
        <name>NAD(+)</name>
        <dbReference type="ChEBI" id="CHEBI:57540"/>
    </ligand>
</feature>
<evidence type="ECO:0000256" key="10">
    <source>
        <dbReference type="ARBA" id="ARBA00023027"/>
    </source>
</evidence>
<dbReference type="PROSITE" id="PS00487">
    <property type="entry name" value="IMP_DH_GMP_RED"/>
    <property type="match status" value="1"/>
</dbReference>
<dbReference type="PIRSF" id="PIRSF000130">
    <property type="entry name" value="IMPDH"/>
    <property type="match status" value="1"/>
</dbReference>
<feature type="binding site" evidence="13">
    <location>
        <position position="485"/>
    </location>
    <ligand>
        <name>K(+)</name>
        <dbReference type="ChEBI" id="CHEBI:29103"/>
        <note>ligand shared between two tetrameric partners</note>
    </ligand>
</feature>
<feature type="active site" description="Proton acceptor" evidence="13 14">
    <location>
        <position position="414"/>
    </location>
</feature>
<keyword evidence="4 13" id="KW-0479">Metal-binding</keyword>
<comment type="function">
    <text evidence="13">Catalyzes the conversion of inosine 5'-phosphate (IMP) to xanthosine 5'-phosphate (XMP), the first committed and rate-limiting step in the de novo synthesis of guanine nucleotides, and therefore plays an important role in the regulation of cell growth.</text>
</comment>
<evidence type="ECO:0000256" key="13">
    <source>
        <dbReference type="HAMAP-Rule" id="MF_01964"/>
    </source>
</evidence>
<evidence type="ECO:0000256" key="18">
    <source>
        <dbReference type="PROSITE-ProRule" id="PRU00703"/>
    </source>
</evidence>
<dbReference type="PANTHER" id="PTHR11911">
    <property type="entry name" value="INOSINE-5-MONOPHOSPHATE DEHYDROGENASE RELATED"/>
    <property type="match status" value="1"/>
</dbReference>
<comment type="caution">
    <text evidence="22">The sequence shown here is derived from an EMBL/GenBank/DDBJ whole genome shotgun (WGS) entry which is preliminary data.</text>
</comment>
<dbReference type="SUPFAM" id="SSF54631">
    <property type="entry name" value="CBS-domain pair"/>
    <property type="match status" value="1"/>
</dbReference>
<keyword evidence="23" id="KW-1185">Reference proteome</keyword>
<feature type="binding site" description="in other chain" evidence="13 17">
    <location>
        <position position="315"/>
    </location>
    <ligand>
        <name>K(+)</name>
        <dbReference type="ChEBI" id="CHEBI:29103"/>
        <note>ligand shared between two tetrameric partners</note>
    </ligand>
</feature>
<dbReference type="PROSITE" id="PS51371">
    <property type="entry name" value="CBS"/>
    <property type="match status" value="2"/>
</dbReference>
<evidence type="ECO:0000256" key="16">
    <source>
        <dbReference type="PIRSR" id="PIRSR000130-3"/>
    </source>
</evidence>
<dbReference type="SMART" id="SM01240">
    <property type="entry name" value="IMPDH"/>
    <property type="match status" value="1"/>
</dbReference>
<feature type="binding site" evidence="13 15">
    <location>
        <begin position="398"/>
        <end position="402"/>
    </location>
    <ligand>
        <name>IMP</name>
        <dbReference type="ChEBI" id="CHEBI:58053"/>
    </ligand>
</feature>
<dbReference type="GO" id="GO:0000166">
    <property type="term" value="F:nucleotide binding"/>
    <property type="evidence" value="ECO:0007669"/>
    <property type="project" value="UniProtKB-UniRule"/>
</dbReference>
<dbReference type="SMART" id="SM00116">
    <property type="entry name" value="CBS"/>
    <property type="match status" value="2"/>
</dbReference>
<evidence type="ECO:0000256" key="20">
    <source>
        <dbReference type="RuleBase" id="RU003928"/>
    </source>
</evidence>
<keyword evidence="9 13" id="KW-0560">Oxidoreductase</keyword>
<evidence type="ECO:0000256" key="7">
    <source>
        <dbReference type="ARBA" id="ARBA00022755"/>
    </source>
</evidence>
<keyword evidence="6 13" id="KW-0332">GMP biosynthesis</keyword>
<dbReference type="GO" id="GO:0046872">
    <property type="term" value="F:metal ion binding"/>
    <property type="evidence" value="ECO:0007669"/>
    <property type="project" value="UniProtKB-UniRule"/>
</dbReference>
<dbReference type="Pfam" id="PF00478">
    <property type="entry name" value="IMPDH"/>
    <property type="match status" value="1"/>
</dbReference>
<dbReference type="InterPro" id="IPR005990">
    <property type="entry name" value="IMP_DH"/>
</dbReference>
<sequence length="502" mass="53413">MTDFDTLASHPALGQVALTFDDVLLKPAHSTVMPGEVDTATRLTRSISLNIPILSSAMDTVTESRLAIAMAQAGGIGVVHRNLDPDQQAEEVRQVKKFESGMVVNPVTITPQETLADALATMNRYGISGIPVVERAATGEQKRLVGILTNRDVRFASNPDQPVFELMTKENLVTVRDTVSQEEAKRLLHQHRIEKLLVVDEDYRCVGLVTVKDIEKARLHPNAVKDEQGRLRVAAATSVGDEGFARSERLIDAGVDVVVVDTAHGHSQRVLDSVNRIKQLSNAVQVVAGNVATGEGTQALIDAGADAIKVGIGPGSICTTRIVAGVGVPQLSAILEAVEVARKADVPVIADGGIKYSGDLAKAIAAGAECAMVGSLFAGTDESPGEVFLYQGRSYKSYRGMGSVGAMARGSADRYFQQEVKDTLKLVPEGVEGQVPYRGPLASVLHQLVGGLRAAMGYTGSASIRDFHERAQFLRISPSALKESHAHDVSITRESPNYPGGA</sequence>
<evidence type="ECO:0000256" key="14">
    <source>
        <dbReference type="PIRSR" id="PIRSR000130-1"/>
    </source>
</evidence>
<feature type="binding site" description="in other chain" evidence="13 17">
    <location>
        <position position="318"/>
    </location>
    <ligand>
        <name>K(+)</name>
        <dbReference type="ChEBI" id="CHEBI:29103"/>
        <note>ligand shared between two tetrameric partners</note>
    </ligand>
</feature>
<evidence type="ECO:0000256" key="2">
    <source>
        <dbReference type="ARBA" id="ARBA00005502"/>
    </source>
</evidence>
<dbReference type="Gene3D" id="3.20.20.70">
    <property type="entry name" value="Aldolase class I"/>
    <property type="match status" value="1"/>
</dbReference>
<evidence type="ECO:0000256" key="3">
    <source>
        <dbReference type="ARBA" id="ARBA00011881"/>
    </source>
</evidence>
<evidence type="ECO:0000259" key="21">
    <source>
        <dbReference type="PROSITE" id="PS51371"/>
    </source>
</evidence>
<comment type="pathway">
    <text evidence="13 20">Purine metabolism; XMP biosynthesis via de novo pathway; XMP from IMP: step 1/1.</text>
</comment>
<evidence type="ECO:0000256" key="4">
    <source>
        <dbReference type="ARBA" id="ARBA00022723"/>
    </source>
</evidence>
<dbReference type="NCBIfam" id="TIGR01302">
    <property type="entry name" value="IMP_dehydrog"/>
    <property type="match status" value="1"/>
</dbReference>
<dbReference type="InterPro" id="IPR001093">
    <property type="entry name" value="IMP_DH_GMPRt"/>
</dbReference>
<reference evidence="22 23" key="1">
    <citation type="submission" date="2024-02" db="EMBL/GenBank/DDBJ databases">
        <title>Genome analysis and characterization of Microbaculum marinisediminis sp. nov., isolated from marine sediment.</title>
        <authorList>
            <person name="Du Z.-J."/>
            <person name="Ye Y.-Q."/>
            <person name="Zhang Z.-R."/>
            <person name="Yuan S.-M."/>
            <person name="Zhang X.-Y."/>
        </authorList>
    </citation>
    <scope>NUCLEOTIDE SEQUENCE [LARGE SCALE GENOMIC DNA]</scope>
    <source>
        <strain evidence="22 23">SDUM1044001</strain>
    </source>
</reference>
<evidence type="ECO:0000256" key="19">
    <source>
        <dbReference type="RuleBase" id="RU003927"/>
    </source>
</evidence>
<dbReference type="EMBL" id="JAZHOF010000006">
    <property type="protein sequence ID" value="MEJ8572792.1"/>
    <property type="molecule type" value="Genomic_DNA"/>
</dbReference>
<dbReference type="InterPro" id="IPR046342">
    <property type="entry name" value="CBS_dom_sf"/>
</dbReference>
<dbReference type="RefSeq" id="WP_340330494.1">
    <property type="nucleotide sequence ID" value="NZ_JAZHOF010000006.1"/>
</dbReference>
<evidence type="ECO:0000256" key="5">
    <source>
        <dbReference type="ARBA" id="ARBA00022737"/>
    </source>
</evidence>
<dbReference type="HAMAP" id="MF_01964">
    <property type="entry name" value="IMPDH"/>
    <property type="match status" value="1"/>
</dbReference>
<name>A0AAW9RKJ6_9HYPH</name>
<accession>A0AAW9RKJ6</accession>
<evidence type="ECO:0000256" key="6">
    <source>
        <dbReference type="ARBA" id="ARBA00022749"/>
    </source>
</evidence>
<dbReference type="InterPro" id="IPR000644">
    <property type="entry name" value="CBS_dom"/>
</dbReference>
<evidence type="ECO:0000313" key="23">
    <source>
        <dbReference type="Proteomes" id="UP001378188"/>
    </source>
</evidence>
<feature type="binding site" evidence="13 15">
    <location>
        <position position="316"/>
    </location>
    <ligand>
        <name>IMP</name>
        <dbReference type="ChEBI" id="CHEBI:58053"/>
    </ligand>
</feature>
<feature type="binding site" evidence="13">
    <location>
        <position position="261"/>
    </location>
    <ligand>
        <name>NAD(+)</name>
        <dbReference type="ChEBI" id="CHEBI:57540"/>
    </ligand>
</feature>
<comment type="cofactor">
    <cofactor evidence="1 13">
        <name>K(+)</name>
        <dbReference type="ChEBI" id="CHEBI:29103"/>
    </cofactor>
</comment>
<evidence type="ECO:0000256" key="11">
    <source>
        <dbReference type="ARBA" id="ARBA00023122"/>
    </source>
</evidence>
<protein>
    <recommendedName>
        <fullName evidence="13 20">Inosine-5'-monophosphate dehydrogenase</fullName>
        <shortName evidence="13">IMP dehydrogenase</shortName>
        <shortName evidence="13">IMPD</shortName>
        <shortName evidence="13">IMPDH</shortName>
        <ecNumber evidence="13 20">1.1.1.205</ecNumber>
    </recommendedName>
</protein>
<keyword evidence="8 13" id="KW-0630">Potassium</keyword>
<dbReference type="CDD" id="cd04601">
    <property type="entry name" value="CBS_pair_IMPDH"/>
    <property type="match status" value="1"/>
</dbReference>
<evidence type="ECO:0000313" key="22">
    <source>
        <dbReference type="EMBL" id="MEJ8572792.1"/>
    </source>
</evidence>
<dbReference type="FunFam" id="3.20.20.70:FF:000003">
    <property type="entry name" value="GMP reductase"/>
    <property type="match status" value="1"/>
</dbReference>
<organism evidence="22 23">
    <name type="scientific">Microbaculum marinum</name>
    <dbReference type="NCBI Taxonomy" id="1764581"/>
    <lineage>
        <taxon>Bacteria</taxon>
        <taxon>Pseudomonadati</taxon>
        <taxon>Pseudomonadota</taxon>
        <taxon>Alphaproteobacteria</taxon>
        <taxon>Hyphomicrobiales</taxon>
        <taxon>Tepidamorphaceae</taxon>
        <taxon>Microbaculum</taxon>
    </lineage>
</organism>
<dbReference type="AlphaFoldDB" id="A0AAW9RKJ6"/>
<keyword evidence="10 13" id="KW-0520">NAD</keyword>
<dbReference type="InterPro" id="IPR015875">
    <property type="entry name" value="IMP_DH/GMP_Rdtase_CS"/>
</dbReference>
<dbReference type="GO" id="GO:0006177">
    <property type="term" value="P:GMP biosynthetic process"/>
    <property type="evidence" value="ECO:0007669"/>
    <property type="project" value="UniProtKB-UniRule"/>
</dbReference>
<keyword evidence="7 13" id="KW-0658">Purine biosynthesis</keyword>
<evidence type="ECO:0000256" key="9">
    <source>
        <dbReference type="ARBA" id="ARBA00023002"/>
    </source>
</evidence>
<evidence type="ECO:0000256" key="1">
    <source>
        <dbReference type="ARBA" id="ARBA00001958"/>
    </source>
</evidence>
<dbReference type="GO" id="GO:0006183">
    <property type="term" value="P:GTP biosynthetic process"/>
    <property type="evidence" value="ECO:0007669"/>
    <property type="project" value="TreeGrafter"/>
</dbReference>
<feature type="domain" description="CBS" evidence="21">
    <location>
        <begin position="167"/>
        <end position="224"/>
    </location>
</feature>
<keyword evidence="11 18" id="KW-0129">CBS domain</keyword>
<comment type="catalytic activity">
    <reaction evidence="12 13 20">
        <text>IMP + NAD(+) + H2O = XMP + NADH + H(+)</text>
        <dbReference type="Rhea" id="RHEA:11708"/>
        <dbReference type="ChEBI" id="CHEBI:15377"/>
        <dbReference type="ChEBI" id="CHEBI:15378"/>
        <dbReference type="ChEBI" id="CHEBI:57464"/>
        <dbReference type="ChEBI" id="CHEBI:57540"/>
        <dbReference type="ChEBI" id="CHEBI:57945"/>
        <dbReference type="ChEBI" id="CHEBI:58053"/>
        <dbReference type="EC" id="1.1.1.205"/>
    </reaction>
</comment>
<dbReference type="GO" id="GO:0003938">
    <property type="term" value="F:IMP dehydrogenase activity"/>
    <property type="evidence" value="ECO:0007669"/>
    <property type="project" value="UniProtKB-UniRule"/>
</dbReference>
<evidence type="ECO:0000256" key="12">
    <source>
        <dbReference type="ARBA" id="ARBA00048028"/>
    </source>
</evidence>
<comment type="activity regulation">
    <text evidence="13">Mycophenolic acid (MPA) is a non-competitive inhibitor that prevents formation of the closed enzyme conformation by binding to the same site as the amobile flap. In contrast, mizoribine monophosphate (MZP) is a competitive inhibitor that induces the closed conformation. MPA is a potent inhibitor of mammalian IMPDHs but a poor inhibitor of the bacterial enzymes. MZP is a more potent inhibitor of bacterial IMPDH.</text>
</comment>
<feature type="binding site" evidence="13 16">
    <location>
        <begin position="311"/>
        <end position="313"/>
    </location>
    <ligand>
        <name>NAD(+)</name>
        <dbReference type="ChEBI" id="CHEBI:57540"/>
    </ligand>
</feature>
<feature type="binding site" evidence="13">
    <location>
        <position position="483"/>
    </location>
    <ligand>
        <name>K(+)</name>
        <dbReference type="ChEBI" id="CHEBI:29103"/>
        <note>ligand shared between two tetrameric partners</note>
    </ligand>
</feature>
<dbReference type="InterPro" id="IPR013785">
    <property type="entry name" value="Aldolase_TIM"/>
</dbReference>
<comment type="caution">
    <text evidence="13">Lacks conserved residue(s) required for the propagation of feature annotation.</text>
</comment>
<comment type="similarity">
    <text evidence="2 13 19">Belongs to the IMPDH/GMPR family.</text>
</comment>